<dbReference type="Proteomes" id="UP000532440">
    <property type="component" value="Unassembled WGS sequence"/>
</dbReference>
<comment type="caution">
    <text evidence="2">The sequence shown here is derived from an EMBL/GenBank/DDBJ whole genome shotgun (WGS) entry which is preliminary data.</text>
</comment>
<reference evidence="2 3" key="1">
    <citation type="submission" date="2020-08" db="EMBL/GenBank/DDBJ databases">
        <title>Genomic Encyclopedia of Type Strains, Phase IV (KMG-IV): sequencing the most valuable type-strain genomes for metagenomic binning, comparative biology and taxonomic classification.</title>
        <authorList>
            <person name="Goeker M."/>
        </authorList>
    </citation>
    <scope>NUCLEOTIDE SEQUENCE [LARGE SCALE GENOMIC DNA]</scope>
    <source>
        <strain evidence="2 3">DSM 29781</strain>
    </source>
</reference>
<dbReference type="Gene3D" id="3.40.190.150">
    <property type="entry name" value="Bordetella uptake gene, domain 1"/>
    <property type="match status" value="1"/>
</dbReference>
<dbReference type="InterPro" id="IPR042100">
    <property type="entry name" value="Bug_dom1"/>
</dbReference>
<dbReference type="InterPro" id="IPR019546">
    <property type="entry name" value="TAT_signal_bac_arc"/>
</dbReference>
<name>A0A7W8HJV5_9BURK</name>
<keyword evidence="3" id="KW-1185">Reference proteome</keyword>
<proteinExistence type="inferred from homology"/>
<dbReference type="Gene3D" id="3.40.190.10">
    <property type="entry name" value="Periplasmic binding protein-like II"/>
    <property type="match status" value="1"/>
</dbReference>
<dbReference type="PROSITE" id="PS51318">
    <property type="entry name" value="TAT"/>
    <property type="match status" value="1"/>
</dbReference>
<organism evidence="2 3">
    <name type="scientific">Quisquiliibacterium transsilvanicum</name>
    <dbReference type="NCBI Taxonomy" id="1549638"/>
    <lineage>
        <taxon>Bacteria</taxon>
        <taxon>Pseudomonadati</taxon>
        <taxon>Pseudomonadota</taxon>
        <taxon>Betaproteobacteria</taxon>
        <taxon>Burkholderiales</taxon>
        <taxon>Burkholderiaceae</taxon>
        <taxon>Quisquiliibacterium</taxon>
    </lineage>
</organism>
<dbReference type="AlphaFoldDB" id="A0A7W8HJV5"/>
<accession>A0A7W8HJV5</accession>
<evidence type="ECO:0000256" key="1">
    <source>
        <dbReference type="ARBA" id="ARBA00006987"/>
    </source>
</evidence>
<dbReference type="PIRSF" id="PIRSF017082">
    <property type="entry name" value="YflP"/>
    <property type="match status" value="1"/>
</dbReference>
<protein>
    <submittedName>
        <fullName evidence="2">Tripartite-type tricarboxylate transporter receptor subunit TctC</fullName>
    </submittedName>
</protein>
<comment type="similarity">
    <text evidence="1">Belongs to the UPF0065 (bug) family.</text>
</comment>
<dbReference type="Pfam" id="PF03401">
    <property type="entry name" value="TctC"/>
    <property type="match status" value="1"/>
</dbReference>
<keyword evidence="2" id="KW-0675">Receptor</keyword>
<dbReference type="PANTHER" id="PTHR42928">
    <property type="entry name" value="TRICARBOXYLATE-BINDING PROTEIN"/>
    <property type="match status" value="1"/>
</dbReference>
<dbReference type="InterPro" id="IPR006311">
    <property type="entry name" value="TAT_signal"/>
</dbReference>
<dbReference type="InterPro" id="IPR005064">
    <property type="entry name" value="BUG"/>
</dbReference>
<dbReference type="NCBIfam" id="TIGR01409">
    <property type="entry name" value="TAT_signal_seq"/>
    <property type="match status" value="1"/>
</dbReference>
<evidence type="ECO:0000313" key="2">
    <source>
        <dbReference type="EMBL" id="MBB5273288.1"/>
    </source>
</evidence>
<dbReference type="SUPFAM" id="SSF53850">
    <property type="entry name" value="Periplasmic binding protein-like II"/>
    <property type="match status" value="1"/>
</dbReference>
<dbReference type="EMBL" id="JACHGB010000006">
    <property type="protein sequence ID" value="MBB5273288.1"/>
    <property type="molecule type" value="Genomic_DNA"/>
</dbReference>
<evidence type="ECO:0000313" key="3">
    <source>
        <dbReference type="Proteomes" id="UP000532440"/>
    </source>
</evidence>
<dbReference type="RefSeq" id="WP_183969970.1">
    <property type="nucleotide sequence ID" value="NZ_BAABEW010000024.1"/>
</dbReference>
<dbReference type="PANTHER" id="PTHR42928:SF5">
    <property type="entry name" value="BLR1237 PROTEIN"/>
    <property type="match status" value="1"/>
</dbReference>
<sequence length="333" mass="35787">MQNDTGRRRFIGQAGAAGLALGLGVQARAQQAWPQSPVRVIVPFPAGGSTDLLTRLVGRGVSARIGQPVVVDNRAGASGMIGTGAIAKSPPDGHHFGMTTVSSIVTAPFLYEKVPYDVDSEIAFVSLLCTVPMVLAVHPSLPVRTAPELMEHLRRNKGRLSYGTVSIGHYGHVATEHMNVRNDAGMVHVPYKGEAPMLQDLLGNQLPLSFVTIATAKPHVEAGKLRLLAITGTKRHSSMPDVPTFGEQGLQDEVYAMNPGWIGMIAPARTPADIVRRMSTEVVAAAREPEVFERIASMGMDFVGSTPEAYLEAYRAEKRTWQKLLAQAGVRPQ</sequence>
<dbReference type="CDD" id="cd07012">
    <property type="entry name" value="PBP2_Bug_TTT"/>
    <property type="match status" value="1"/>
</dbReference>
<gene>
    <name evidence="2" type="ORF">HNQ70_003316</name>
</gene>